<accession>A0A0A0F6F0</accession>
<organism evidence="1 2">
    <name type="scientific">Lysobacter arseniciresistens ZS79</name>
    <dbReference type="NCBI Taxonomy" id="913325"/>
    <lineage>
        <taxon>Bacteria</taxon>
        <taxon>Pseudomonadati</taxon>
        <taxon>Pseudomonadota</taxon>
        <taxon>Gammaproteobacteria</taxon>
        <taxon>Lysobacterales</taxon>
        <taxon>Lysobacteraceae</taxon>
        <taxon>Novilysobacter</taxon>
    </lineage>
</organism>
<gene>
    <name evidence="1" type="ORF">N799_01965</name>
</gene>
<proteinExistence type="predicted"/>
<evidence type="ECO:0000313" key="2">
    <source>
        <dbReference type="Proteomes" id="UP000029989"/>
    </source>
</evidence>
<reference evidence="1 2" key="1">
    <citation type="journal article" date="2015" name="Stand. Genomic Sci.">
        <title>Genomic information of the arsenic-resistant bacterium Lysobacter arseniciresistens type strain ZS79(T) and comparison of Lysobacter draft genomes.</title>
        <authorList>
            <person name="Liu L."/>
            <person name="Zhang S."/>
            <person name="Luo M."/>
            <person name="Wang G."/>
        </authorList>
    </citation>
    <scope>NUCLEOTIDE SEQUENCE [LARGE SCALE GENOMIC DNA]</scope>
    <source>
        <strain evidence="1 2">ZS79</strain>
    </source>
</reference>
<protein>
    <submittedName>
        <fullName evidence="1">Uncharacterized protein</fullName>
    </submittedName>
</protein>
<sequence>MARSVSPEKLREYDDLKRFFIHWQTHLSSYRPYAIDHPHNPINVLAGLERQLGVSRALVGLKQAVNDILEGCEDFSPQQIARADVSLAEAGAQTLTQLWHRRSRQYKAILRRGRLRDETEFYLVSSILSDTASQVPSSERERLSSMVASYESQQA</sequence>
<dbReference type="EMBL" id="AVPT01000007">
    <property type="protein sequence ID" value="KGM56942.1"/>
    <property type="molecule type" value="Genomic_DNA"/>
</dbReference>
<comment type="caution">
    <text evidence="1">The sequence shown here is derived from an EMBL/GenBank/DDBJ whole genome shotgun (WGS) entry which is preliminary data.</text>
</comment>
<name>A0A0A0F6F0_9GAMM</name>
<keyword evidence="2" id="KW-1185">Reference proteome</keyword>
<dbReference type="AlphaFoldDB" id="A0A0A0F6F0"/>
<dbReference type="Proteomes" id="UP000029989">
    <property type="component" value="Unassembled WGS sequence"/>
</dbReference>
<evidence type="ECO:0000313" key="1">
    <source>
        <dbReference type="EMBL" id="KGM56942.1"/>
    </source>
</evidence>